<protein>
    <submittedName>
        <fullName evidence="1">Uncharacterized protein</fullName>
    </submittedName>
</protein>
<keyword evidence="2" id="KW-1185">Reference proteome</keyword>
<reference evidence="1" key="1">
    <citation type="submission" date="2021-02" db="EMBL/GenBank/DDBJ databases">
        <authorList>
            <consortium name="DOE Joint Genome Institute"/>
            <person name="Ahrendt S."/>
            <person name="Looney B.P."/>
            <person name="Miyauchi S."/>
            <person name="Morin E."/>
            <person name="Drula E."/>
            <person name="Courty P.E."/>
            <person name="Chicoki N."/>
            <person name="Fauchery L."/>
            <person name="Kohler A."/>
            <person name="Kuo A."/>
            <person name="Labutti K."/>
            <person name="Pangilinan J."/>
            <person name="Lipzen A."/>
            <person name="Riley R."/>
            <person name="Andreopoulos W."/>
            <person name="He G."/>
            <person name="Johnson J."/>
            <person name="Barry K.W."/>
            <person name="Grigoriev I.V."/>
            <person name="Nagy L."/>
            <person name="Hibbett D."/>
            <person name="Henrissat B."/>
            <person name="Matheny P.B."/>
            <person name="Labbe J."/>
            <person name="Martin F."/>
        </authorList>
    </citation>
    <scope>NUCLEOTIDE SEQUENCE</scope>
    <source>
        <strain evidence="1">FP105234-sp</strain>
    </source>
</reference>
<dbReference type="EMBL" id="MU275842">
    <property type="protein sequence ID" value="KAI0052935.1"/>
    <property type="molecule type" value="Genomic_DNA"/>
</dbReference>
<comment type="caution">
    <text evidence="1">The sequence shown here is derived from an EMBL/GenBank/DDBJ whole genome shotgun (WGS) entry which is preliminary data.</text>
</comment>
<evidence type="ECO:0000313" key="1">
    <source>
        <dbReference type="EMBL" id="KAI0052935.1"/>
    </source>
</evidence>
<organism evidence="1 2">
    <name type="scientific">Auriscalpium vulgare</name>
    <dbReference type="NCBI Taxonomy" id="40419"/>
    <lineage>
        <taxon>Eukaryota</taxon>
        <taxon>Fungi</taxon>
        <taxon>Dikarya</taxon>
        <taxon>Basidiomycota</taxon>
        <taxon>Agaricomycotina</taxon>
        <taxon>Agaricomycetes</taxon>
        <taxon>Russulales</taxon>
        <taxon>Auriscalpiaceae</taxon>
        <taxon>Auriscalpium</taxon>
    </lineage>
</organism>
<proteinExistence type="predicted"/>
<name>A0ACB8SAJ1_9AGAM</name>
<accession>A0ACB8SAJ1</accession>
<dbReference type="Proteomes" id="UP000814033">
    <property type="component" value="Unassembled WGS sequence"/>
</dbReference>
<sequence>MSRVLLISHPSLCPSSMNPPRRSPRSRAAGCPTRRAARLCRRLASQLQFVRFVRQRSATHMRLASPRLTSMAVFARPPCQAQAEILVQKLARRALRQQGLAYASSRLLTGATEENNLQRTCGRRVECEQLQSALLLLASRGREVAVRYLTSTRGPYPPSAANSACAHHCLSLRALRLHQEGRVRLTARLEAGFDARQAFIAASSDLPTVVGYQNAVEAPTHAFREGCLLPIAAIIGGYNETLSHLQGRGILSTCTMTDRTIPPALCHSRIAVRDPALLFIFPLPTDHLAIMVQPPSLIRRSASP</sequence>
<reference evidence="1" key="2">
    <citation type="journal article" date="2022" name="New Phytol.">
        <title>Evolutionary transition to the ectomycorrhizal habit in the genomes of a hyperdiverse lineage of mushroom-forming fungi.</title>
        <authorList>
            <person name="Looney B."/>
            <person name="Miyauchi S."/>
            <person name="Morin E."/>
            <person name="Drula E."/>
            <person name="Courty P.E."/>
            <person name="Kohler A."/>
            <person name="Kuo A."/>
            <person name="LaButti K."/>
            <person name="Pangilinan J."/>
            <person name="Lipzen A."/>
            <person name="Riley R."/>
            <person name="Andreopoulos W."/>
            <person name="He G."/>
            <person name="Johnson J."/>
            <person name="Nolan M."/>
            <person name="Tritt A."/>
            <person name="Barry K.W."/>
            <person name="Grigoriev I.V."/>
            <person name="Nagy L.G."/>
            <person name="Hibbett D."/>
            <person name="Henrissat B."/>
            <person name="Matheny P.B."/>
            <person name="Labbe J."/>
            <person name="Martin F.M."/>
        </authorList>
    </citation>
    <scope>NUCLEOTIDE SEQUENCE</scope>
    <source>
        <strain evidence="1">FP105234-sp</strain>
    </source>
</reference>
<evidence type="ECO:0000313" key="2">
    <source>
        <dbReference type="Proteomes" id="UP000814033"/>
    </source>
</evidence>
<gene>
    <name evidence="1" type="ORF">FA95DRAFT_1045592</name>
</gene>